<gene>
    <name evidence="11" type="ORF">BSTOLATCC_MIC63789</name>
</gene>
<dbReference type="InterPro" id="IPR013122">
    <property type="entry name" value="PKD1_2_channel"/>
</dbReference>
<sequence length="872" mass="102148">MSVLEKRKLKQELAKKEEELKSLEDKIQKIQMDKARLEGSCSAKSTQLKGSEHSLNDLQRTIAEVNQEIIRIQNLKDMQNKDKPDISKRVDDKEFKEVGKKLQEKLEELAKAKLPILPTKTRSIHDLREKTENVPLVHTAKILYTKNLKDGDFRKLDRSNAVELSVRLNSSTTFQQLKLIACKHWNLDENLFALRAPNYSFIDHFKDNVVKIVCEQRMKPEFWIIQKDNSATKSFTDPDDYFIEENYKNQFSKQGNRRQKRALNDEGRKINYNKFLLTYEGMQTHLPDEAQVNEDWEKERLSIWSLSSPTLVVITIILALTLGIHIALIDLEKTYWISYEVDFWLSQQIATTEEYLSSMTSILSVKSFITSVLARMVYASSYDSSDPPLTSEYFIPVGPLRIRTLRTQEKSCFHNDGLEIENATCYHSEYDDDTKYTEKLNLNSGNTQDYEIYRSTSYTNISSILIGEFSNYDGSGYVKDFTYSLTLEEFTDQMNAIFEKGWIDNSVRAVIISLSFYLPNSDYWIWDDIIIEISVTGQIKANPIRPYIFHGDLTYEDYRPALVMMAFRIIFCIYFIAYGTIKALQRDQYGKRNWRKFVSVYSFIDWFMMALFITTLAFAAKINADEKKILKDNYFHDFSTVGFAYRTATIINAWSLFCVMFRMVHVLTISKRLYLLTKNISIAIKDLAAYVILISPLIIGFCFLALSVWGSYFIYYRNFGYALLYNVLFSIGIGNTQTLIRINAFWTLFFYICYLFFVMFFVTSSFIGIYMDAYRQVRIREGYRDDVKVWGVADYIVWFLGCFPKTKIKSKVDSWMQARKMKKELKKNKEIQKLSKKQMKENEETEEEKSNKDKDEGRDRLMDKKVTIMIPN</sequence>
<dbReference type="GO" id="GO:0016020">
    <property type="term" value="C:membrane"/>
    <property type="evidence" value="ECO:0007669"/>
    <property type="project" value="UniProtKB-SubCell"/>
</dbReference>
<feature type="region of interest" description="Disordered" evidence="7">
    <location>
        <begin position="830"/>
        <end position="872"/>
    </location>
</feature>
<evidence type="ECO:0000256" key="6">
    <source>
        <dbReference type="SAM" id="Coils"/>
    </source>
</evidence>
<feature type="transmembrane region" description="Helical" evidence="8">
    <location>
        <begin position="748"/>
        <end position="770"/>
    </location>
</feature>
<dbReference type="Pfam" id="PF20519">
    <property type="entry name" value="Polycystin_dom"/>
    <property type="match status" value="1"/>
</dbReference>
<evidence type="ECO:0000256" key="3">
    <source>
        <dbReference type="ARBA" id="ARBA00022692"/>
    </source>
</evidence>
<organism evidence="11 12">
    <name type="scientific">Blepharisma stoltei</name>
    <dbReference type="NCBI Taxonomy" id="1481888"/>
    <lineage>
        <taxon>Eukaryota</taxon>
        <taxon>Sar</taxon>
        <taxon>Alveolata</taxon>
        <taxon>Ciliophora</taxon>
        <taxon>Postciliodesmatophora</taxon>
        <taxon>Heterotrichea</taxon>
        <taxon>Heterotrichida</taxon>
        <taxon>Blepharismidae</taxon>
        <taxon>Blepharisma</taxon>
    </lineage>
</organism>
<feature type="transmembrane region" description="Helical" evidence="8">
    <location>
        <begin position="687"/>
        <end position="715"/>
    </location>
</feature>
<reference evidence="11" key="1">
    <citation type="submission" date="2021-09" db="EMBL/GenBank/DDBJ databases">
        <authorList>
            <consortium name="AG Swart"/>
            <person name="Singh M."/>
            <person name="Singh A."/>
            <person name="Seah K."/>
            <person name="Emmerich C."/>
        </authorList>
    </citation>
    <scope>NUCLEOTIDE SEQUENCE</scope>
    <source>
        <strain evidence="11">ATCC30299</strain>
    </source>
</reference>
<evidence type="ECO:0000256" key="5">
    <source>
        <dbReference type="ARBA" id="ARBA00023136"/>
    </source>
</evidence>
<feature type="domain" description="Polycystin" evidence="10">
    <location>
        <begin position="357"/>
        <end position="541"/>
    </location>
</feature>
<comment type="caution">
    <text evidence="11">The sequence shown here is derived from an EMBL/GenBank/DDBJ whole genome shotgun (WGS) entry which is preliminary data.</text>
</comment>
<dbReference type="EMBL" id="CAJZBQ010000062">
    <property type="protein sequence ID" value="CAG9335312.1"/>
    <property type="molecule type" value="Genomic_DNA"/>
</dbReference>
<dbReference type="PANTHER" id="PTHR10877:SF183">
    <property type="entry name" value="AT14535P-RELATED"/>
    <property type="match status" value="1"/>
</dbReference>
<feature type="transmembrane region" description="Helical" evidence="8">
    <location>
        <begin position="643"/>
        <end position="667"/>
    </location>
</feature>
<feature type="domain" description="Polycystin cation channel PKD1/PKD2" evidence="9">
    <location>
        <begin position="562"/>
        <end position="777"/>
    </location>
</feature>
<comment type="subcellular location">
    <subcellularLocation>
        <location evidence="1">Membrane</location>
        <topology evidence="1">Multi-pass membrane protein</topology>
    </subcellularLocation>
</comment>
<keyword evidence="6" id="KW-0175">Coiled coil</keyword>
<keyword evidence="3 8" id="KW-0812">Transmembrane</keyword>
<name>A0AAU9KCW4_9CILI</name>
<evidence type="ECO:0000259" key="9">
    <source>
        <dbReference type="Pfam" id="PF08016"/>
    </source>
</evidence>
<evidence type="ECO:0000256" key="4">
    <source>
        <dbReference type="ARBA" id="ARBA00022989"/>
    </source>
</evidence>
<keyword evidence="5 8" id="KW-0472">Membrane</keyword>
<keyword evidence="12" id="KW-1185">Reference proteome</keyword>
<feature type="compositionally biased region" description="Basic and acidic residues" evidence="7">
    <location>
        <begin position="830"/>
        <end position="866"/>
    </location>
</feature>
<dbReference type="InterPro" id="IPR046791">
    <property type="entry name" value="Polycystin_dom"/>
</dbReference>
<comment type="similarity">
    <text evidence="2">Belongs to the polycystin family.</text>
</comment>
<keyword evidence="4 8" id="KW-1133">Transmembrane helix</keyword>
<dbReference type="InterPro" id="IPR051223">
    <property type="entry name" value="Polycystin"/>
</dbReference>
<dbReference type="AlphaFoldDB" id="A0AAU9KCW4"/>
<evidence type="ECO:0000256" key="8">
    <source>
        <dbReference type="SAM" id="Phobius"/>
    </source>
</evidence>
<dbReference type="Pfam" id="PF08016">
    <property type="entry name" value="PKD_channel"/>
    <property type="match status" value="1"/>
</dbReference>
<dbReference type="Proteomes" id="UP001162131">
    <property type="component" value="Unassembled WGS sequence"/>
</dbReference>
<feature type="transmembrane region" description="Helical" evidence="8">
    <location>
        <begin position="601"/>
        <end position="622"/>
    </location>
</feature>
<evidence type="ECO:0000256" key="1">
    <source>
        <dbReference type="ARBA" id="ARBA00004141"/>
    </source>
</evidence>
<accession>A0AAU9KCW4</accession>
<feature type="transmembrane region" description="Helical" evidence="8">
    <location>
        <begin position="561"/>
        <end position="581"/>
    </location>
</feature>
<feature type="coiled-coil region" evidence="6">
    <location>
        <begin position="6"/>
        <end position="75"/>
    </location>
</feature>
<protein>
    <submittedName>
        <fullName evidence="11">Uncharacterized protein</fullName>
    </submittedName>
</protein>
<proteinExistence type="inferred from homology"/>
<feature type="transmembrane region" description="Helical" evidence="8">
    <location>
        <begin position="722"/>
        <end position="742"/>
    </location>
</feature>
<evidence type="ECO:0000313" key="12">
    <source>
        <dbReference type="Proteomes" id="UP001162131"/>
    </source>
</evidence>
<evidence type="ECO:0000256" key="2">
    <source>
        <dbReference type="ARBA" id="ARBA00007200"/>
    </source>
</evidence>
<dbReference type="PANTHER" id="PTHR10877">
    <property type="entry name" value="POLYCYSTIN FAMILY MEMBER"/>
    <property type="match status" value="1"/>
</dbReference>
<evidence type="ECO:0000259" key="10">
    <source>
        <dbReference type="Pfam" id="PF20519"/>
    </source>
</evidence>
<evidence type="ECO:0000256" key="7">
    <source>
        <dbReference type="SAM" id="MobiDB-lite"/>
    </source>
</evidence>
<evidence type="ECO:0000313" key="11">
    <source>
        <dbReference type="EMBL" id="CAG9335312.1"/>
    </source>
</evidence>